<accession>A0A6N8J4V0</accession>
<dbReference type="AlphaFoldDB" id="A0A6N8J4V0"/>
<protein>
    <submittedName>
        <fullName evidence="1">Uncharacterized protein</fullName>
    </submittedName>
</protein>
<reference evidence="1 2" key="1">
    <citation type="submission" date="2019-12" db="EMBL/GenBank/DDBJ databases">
        <title>The draft genomic sequence of strain Chitinophaga oryziterrae JCM 16595.</title>
        <authorList>
            <person name="Zhang X."/>
        </authorList>
    </citation>
    <scope>NUCLEOTIDE SEQUENCE [LARGE SCALE GENOMIC DNA]</scope>
    <source>
        <strain evidence="1 2">JCM 16595</strain>
    </source>
</reference>
<dbReference type="OrthoDB" id="580741at2"/>
<dbReference type="Proteomes" id="UP000468388">
    <property type="component" value="Unassembled WGS sequence"/>
</dbReference>
<evidence type="ECO:0000313" key="2">
    <source>
        <dbReference type="Proteomes" id="UP000468388"/>
    </source>
</evidence>
<sequence length="1171" mass="126823">MAFFHKQFIDQLYIAETNAGDVGFIAFVIPMGITPGVDTIELKEALSSTTYSGSFAFTAVPPVINSIASATAFVYSIYNILSGSGAGRAFIWLQDSNNINRSTAPLMGINSDGTAVNSGLQAPLTTSLSLTVANGMALTWKDDTTLSLDGSQYNYTIGFSGPSAPQTNPPAIGTIAFSGPLRGTIQFSIGIQRQSLYNNFQWGFQLLCPIQAINRTALSEWLPLADTTKGATDFIGFATSIDPTDVFNTAYDPCNNGTCTISGSYSSRRTWFNFTGINTDGNSTVLASFFRTVFGAAVNLLPEVSGANTLPARLVFASGEYISSNTQRFLVTPEGDFTIEIPSATGSPQYLIAGLQGTEFFSITPKTGATNGDRFRFLSAQPSYAPKFPFEVASPVKTPQDPKTPLLDKTYSSAWTTFIAGEGNTIYYVAQPKGSPLFGSEELISPQYTDLFGHNTPGFKYEADDIVTFPLVPYNGVTAGDGINSFSREQIETFENQVVSPTRRTNVGKLSTSKSLLSASRTLQSETPQTSTTPSGLLVTLTTSGEQMQWNEILLGQNTDNDTAYSLKFVNPKEQLVEAMQTGDLMLVVANADYLGQFNGTTPGQPAFLNKMSIGSWEMTANIGKQNKYNDYRNVMLIKAKKGKLYDPADITNSLVANPSKWTQKDTFAAPANTSEDGIITPPDEDQLVILSQWLQNYFKHAVAQGDNKYFTKFNTIAKDENWTGILFLRMDISDLPDNLAGIMAGVTDINAFNAHHLAVEISPVKKNGANAALDKPSAISGLIYYVDPDFIDDGSDLAIAPVTATTYDFRLLTLKVLFENTSVTSFESLAQLTITELLKMPVTGMSVPDNVYHNVLLKGSLQITDNQTLYNLSSQGDNTFYFDNNIIHKIQISNVLLSTLNTDKDGNVLSWFAMSGFIDYYLIGDKQTAPVFDIFSFGNEPDEDAANQGLKFNNLGISMTFPESDPPSKTMAMDASQISFDTSHSTSRDTGIFLNFALDLQGLVISEPLTTLSDKGYLPVIPDISLSDVSTGNWYGLRFKLNMGTPGELAGKVSLDSYLMVAWSPNSQGDSTYKAAIGISLPGTGGGAKLISLQNVMKLSIGQIRLTYDTTQTSFLLMFTEVALQFLGMLKVPPNGSTLFYLFGNPDSGGNASGLGWYAMYKKETASAIV</sequence>
<name>A0A6N8J4V0_9BACT</name>
<dbReference type="EMBL" id="WRXO01000001">
    <property type="protein sequence ID" value="MVT40063.1"/>
    <property type="molecule type" value="Genomic_DNA"/>
</dbReference>
<comment type="caution">
    <text evidence="1">The sequence shown here is derived from an EMBL/GenBank/DDBJ whole genome shotgun (WGS) entry which is preliminary data.</text>
</comment>
<evidence type="ECO:0000313" key="1">
    <source>
        <dbReference type="EMBL" id="MVT40063.1"/>
    </source>
</evidence>
<organism evidence="1 2">
    <name type="scientific">Chitinophaga oryziterrae</name>
    <dbReference type="NCBI Taxonomy" id="1031224"/>
    <lineage>
        <taxon>Bacteria</taxon>
        <taxon>Pseudomonadati</taxon>
        <taxon>Bacteroidota</taxon>
        <taxon>Chitinophagia</taxon>
        <taxon>Chitinophagales</taxon>
        <taxon>Chitinophagaceae</taxon>
        <taxon>Chitinophaga</taxon>
    </lineage>
</organism>
<dbReference type="RefSeq" id="WP_157298696.1">
    <property type="nucleotide sequence ID" value="NZ_BAAAZB010000005.1"/>
</dbReference>
<gene>
    <name evidence="1" type="ORF">GO495_05675</name>
</gene>
<keyword evidence="2" id="KW-1185">Reference proteome</keyword>
<proteinExistence type="predicted"/>